<evidence type="ECO:0000313" key="1">
    <source>
        <dbReference type="EMBL" id="MBB5090356.1"/>
    </source>
</evidence>
<name>A0A7W8AJD3_9HYPH</name>
<sequence length="71" mass="8056">MSAHRHLQQFQEKWKPVFRPKLRHKNGNNACVSFFDTGLFSDKLHTAGTARFTAVLRTHIAGLLALALILK</sequence>
<evidence type="ECO:0000313" key="2">
    <source>
        <dbReference type="Proteomes" id="UP000531231"/>
    </source>
</evidence>
<dbReference type="AlphaFoldDB" id="A0A7W8AJD3"/>
<organism evidence="1 2">
    <name type="scientific">Pseudochrobactrum saccharolyticum</name>
    <dbReference type="NCBI Taxonomy" id="354352"/>
    <lineage>
        <taxon>Bacteria</taxon>
        <taxon>Pseudomonadati</taxon>
        <taxon>Pseudomonadota</taxon>
        <taxon>Alphaproteobacteria</taxon>
        <taxon>Hyphomicrobiales</taxon>
        <taxon>Brucellaceae</taxon>
        <taxon>Pseudochrobactrum</taxon>
    </lineage>
</organism>
<protein>
    <submittedName>
        <fullName evidence="1">Uncharacterized protein</fullName>
    </submittedName>
</protein>
<reference evidence="1 2" key="1">
    <citation type="submission" date="2020-08" db="EMBL/GenBank/DDBJ databases">
        <title>Genomic Encyclopedia of Type Strains, Phase IV (KMG-IV): sequencing the most valuable type-strain genomes for metagenomic binning, comparative biology and taxonomic classification.</title>
        <authorList>
            <person name="Goeker M."/>
        </authorList>
    </citation>
    <scope>NUCLEOTIDE SEQUENCE [LARGE SCALE GENOMIC DNA]</scope>
    <source>
        <strain evidence="1 2">DSM 25620</strain>
    </source>
</reference>
<accession>A0A7W8AJD3</accession>
<dbReference type="EMBL" id="JACHIL010000001">
    <property type="protein sequence ID" value="MBB5090356.1"/>
    <property type="molecule type" value="Genomic_DNA"/>
</dbReference>
<keyword evidence="2" id="KW-1185">Reference proteome</keyword>
<comment type="caution">
    <text evidence="1">The sequence shown here is derived from an EMBL/GenBank/DDBJ whole genome shotgun (WGS) entry which is preliminary data.</text>
</comment>
<gene>
    <name evidence="1" type="ORF">HNQ68_000868</name>
</gene>
<proteinExistence type="predicted"/>
<dbReference type="Proteomes" id="UP000531231">
    <property type="component" value="Unassembled WGS sequence"/>
</dbReference>